<evidence type="ECO:0000313" key="8">
    <source>
        <dbReference type="EMBL" id="KAK7870323.1"/>
    </source>
</evidence>
<dbReference type="Pfam" id="PF00916">
    <property type="entry name" value="Sulfate_transp"/>
    <property type="match status" value="1"/>
</dbReference>
<feature type="transmembrane region" description="Helical" evidence="6">
    <location>
        <begin position="164"/>
        <end position="187"/>
    </location>
</feature>
<feature type="transmembrane region" description="Helical" evidence="6">
    <location>
        <begin position="276"/>
        <end position="295"/>
    </location>
</feature>
<dbReference type="Proteomes" id="UP001378592">
    <property type="component" value="Unassembled WGS sequence"/>
</dbReference>
<accession>A0AAN9VU63</accession>
<feature type="domain" description="SLC26A/SulP transporter" evidence="7">
    <location>
        <begin position="124"/>
        <end position="515"/>
    </location>
</feature>
<reference evidence="8 9" key="1">
    <citation type="submission" date="2024-03" db="EMBL/GenBank/DDBJ databases">
        <title>The genome assembly and annotation of the cricket Gryllus longicercus Weissman &amp; Gray.</title>
        <authorList>
            <person name="Szrajer S."/>
            <person name="Gray D."/>
            <person name="Ylla G."/>
        </authorList>
    </citation>
    <scope>NUCLEOTIDE SEQUENCE [LARGE SCALE GENOMIC DNA]</scope>
    <source>
        <strain evidence="8">DAG 2021-001</strain>
        <tissue evidence="8">Whole body minus gut</tissue>
    </source>
</reference>
<evidence type="ECO:0000259" key="7">
    <source>
        <dbReference type="Pfam" id="PF00916"/>
    </source>
</evidence>
<feature type="transmembrane region" description="Helical" evidence="6">
    <location>
        <begin position="382"/>
        <end position="404"/>
    </location>
</feature>
<name>A0AAN9VU63_9ORTH</name>
<organism evidence="8 9">
    <name type="scientific">Gryllus longicercus</name>
    <dbReference type="NCBI Taxonomy" id="2509291"/>
    <lineage>
        <taxon>Eukaryota</taxon>
        <taxon>Metazoa</taxon>
        <taxon>Ecdysozoa</taxon>
        <taxon>Arthropoda</taxon>
        <taxon>Hexapoda</taxon>
        <taxon>Insecta</taxon>
        <taxon>Pterygota</taxon>
        <taxon>Neoptera</taxon>
        <taxon>Polyneoptera</taxon>
        <taxon>Orthoptera</taxon>
        <taxon>Ensifera</taxon>
        <taxon>Gryllidea</taxon>
        <taxon>Grylloidea</taxon>
        <taxon>Gryllidae</taxon>
        <taxon>Gryllinae</taxon>
        <taxon>Gryllus</taxon>
    </lineage>
</organism>
<dbReference type="GO" id="GO:0016020">
    <property type="term" value="C:membrane"/>
    <property type="evidence" value="ECO:0007669"/>
    <property type="project" value="UniProtKB-SubCell"/>
</dbReference>
<feature type="region of interest" description="Disordered" evidence="5">
    <location>
        <begin position="17"/>
        <end position="38"/>
    </location>
</feature>
<evidence type="ECO:0000256" key="2">
    <source>
        <dbReference type="ARBA" id="ARBA00022692"/>
    </source>
</evidence>
<keyword evidence="9" id="KW-1185">Reference proteome</keyword>
<evidence type="ECO:0000256" key="6">
    <source>
        <dbReference type="SAM" id="Phobius"/>
    </source>
</evidence>
<dbReference type="EMBL" id="JAZDUA010000060">
    <property type="protein sequence ID" value="KAK7870323.1"/>
    <property type="molecule type" value="Genomic_DNA"/>
</dbReference>
<dbReference type="InterPro" id="IPR001902">
    <property type="entry name" value="SLC26A/SulP_fam"/>
</dbReference>
<feature type="transmembrane region" description="Helical" evidence="6">
    <location>
        <begin position="510"/>
        <end position="541"/>
    </location>
</feature>
<feature type="transmembrane region" description="Helical" evidence="6">
    <location>
        <begin position="199"/>
        <end position="226"/>
    </location>
</feature>
<feature type="transmembrane region" description="Helical" evidence="6">
    <location>
        <begin position="480"/>
        <end position="498"/>
    </location>
</feature>
<evidence type="ECO:0000256" key="1">
    <source>
        <dbReference type="ARBA" id="ARBA00004141"/>
    </source>
</evidence>
<dbReference type="InterPro" id="IPR011547">
    <property type="entry name" value="SLC26A/SulP_dom"/>
</dbReference>
<dbReference type="Gene3D" id="3.30.750.24">
    <property type="entry name" value="STAS domain"/>
    <property type="match status" value="1"/>
</dbReference>
<dbReference type="GO" id="GO:0055085">
    <property type="term" value="P:transmembrane transport"/>
    <property type="evidence" value="ECO:0007669"/>
    <property type="project" value="InterPro"/>
</dbReference>
<evidence type="ECO:0000313" key="9">
    <source>
        <dbReference type="Proteomes" id="UP001378592"/>
    </source>
</evidence>
<feature type="transmembrane region" description="Helical" evidence="6">
    <location>
        <begin position="121"/>
        <end position="144"/>
    </location>
</feature>
<gene>
    <name evidence="8" type="ORF">R5R35_003712</name>
</gene>
<keyword evidence="3 6" id="KW-1133">Transmembrane helix</keyword>
<sequence length="671" mass="72596">MAIAPCSDVAGAGGREKLSGAARRGAARRGAARQASERQTLPLRAARWPSMAPARNYANQEMAIFPMNGAMRDTVVCTLPEFEDEEVNVRECLRHQCKGACSATFFKRKLPITSWLPQYSVGWLVADFLAGLTVGMTAIPQGIAYAGVAGLAPQYGLYSGFMGAFVYIILGSCKDITIGPTAILALMCQKAVENSGADYAVLLCFISGCIILLMGLLNLGFLVTFISMPVTTGFTTAAAITIASSQLKSLLGIPGKSNEFLESWITVIDHISETKLWDTVLGVSTIILLLLGKYLNNAQLKRENLSTLQKIYNKIIWLISLGRNAIVAILGTALAYYFYTKDESPFVITGPIAEGLPPFKVPPFSTESNGTTVTFGGMLGELGASSITIPLISVLESIAIAKAFSKGKALDATQEMIALGMCNILGSFVRSMPTTGSFTRTAVNNASGVVTPLGGAVTGALVLLTLGLLTSTFQYIPKATLAGIIIAAMFFMVEYEIVPLLWKTRKADLIPFFVTVAVCLFVGLEFGIISGIAVNLLFVLYDAARPRVSIQCSKVHSHDVLLVAPDYSIVFPAAEFVRKKIIKKCIELDNKAIVILDGRYMRHIDATVAKNLHSLWGDLKIREQKLLFWNWNRSSRFTLCGIDPKLSALFQEGTTLEDIFKERPVDENGSV</sequence>
<keyword evidence="4 6" id="KW-0472">Membrane</keyword>
<dbReference type="PANTHER" id="PTHR11814">
    <property type="entry name" value="SULFATE TRANSPORTER"/>
    <property type="match status" value="1"/>
</dbReference>
<evidence type="ECO:0000256" key="4">
    <source>
        <dbReference type="ARBA" id="ARBA00023136"/>
    </source>
</evidence>
<dbReference type="InterPro" id="IPR036513">
    <property type="entry name" value="STAS_dom_sf"/>
</dbReference>
<dbReference type="CDD" id="cd07042">
    <property type="entry name" value="STAS_SulP_like_sulfate_transporter"/>
    <property type="match status" value="1"/>
</dbReference>
<comment type="subcellular location">
    <subcellularLocation>
        <location evidence="1">Membrane</location>
        <topology evidence="1">Multi-pass membrane protein</topology>
    </subcellularLocation>
</comment>
<protein>
    <recommendedName>
        <fullName evidence="7">SLC26A/SulP transporter domain-containing protein</fullName>
    </recommendedName>
</protein>
<evidence type="ECO:0000256" key="5">
    <source>
        <dbReference type="SAM" id="MobiDB-lite"/>
    </source>
</evidence>
<feature type="transmembrane region" description="Helical" evidence="6">
    <location>
        <begin position="315"/>
        <end position="339"/>
    </location>
</feature>
<dbReference type="AlphaFoldDB" id="A0AAN9VU63"/>
<feature type="transmembrane region" description="Helical" evidence="6">
    <location>
        <begin position="453"/>
        <end position="473"/>
    </location>
</feature>
<keyword evidence="2 6" id="KW-0812">Transmembrane</keyword>
<evidence type="ECO:0000256" key="3">
    <source>
        <dbReference type="ARBA" id="ARBA00022989"/>
    </source>
</evidence>
<comment type="caution">
    <text evidence="8">The sequence shown here is derived from an EMBL/GenBank/DDBJ whole genome shotgun (WGS) entry which is preliminary data.</text>
</comment>
<proteinExistence type="predicted"/>